<gene>
    <name evidence="2" type="ORF">GCM10022242_36250</name>
</gene>
<evidence type="ECO:0000313" key="2">
    <source>
        <dbReference type="EMBL" id="GAA3831766.1"/>
    </source>
</evidence>
<feature type="signal peptide" evidence="1">
    <location>
        <begin position="1"/>
        <end position="22"/>
    </location>
</feature>
<evidence type="ECO:0000256" key="1">
    <source>
        <dbReference type="SAM" id="SignalP"/>
    </source>
</evidence>
<comment type="caution">
    <text evidence="2">The sequence shown here is derived from an EMBL/GenBank/DDBJ whole genome shotgun (WGS) entry which is preliminary data.</text>
</comment>
<dbReference type="EMBL" id="BAABAH010000017">
    <property type="protein sequence ID" value="GAA3831766.1"/>
    <property type="molecule type" value="Genomic_DNA"/>
</dbReference>
<keyword evidence="1" id="KW-0732">Signal</keyword>
<protein>
    <submittedName>
        <fullName evidence="2">Uncharacterized protein</fullName>
    </submittedName>
</protein>
<feature type="chain" id="PRO_5047479006" evidence="1">
    <location>
        <begin position="23"/>
        <end position="173"/>
    </location>
</feature>
<accession>A0ABP7J0S6</accession>
<evidence type="ECO:0000313" key="3">
    <source>
        <dbReference type="Proteomes" id="UP001501821"/>
    </source>
</evidence>
<keyword evidence="3" id="KW-1185">Reference proteome</keyword>
<dbReference type="Proteomes" id="UP001501821">
    <property type="component" value="Unassembled WGS sequence"/>
</dbReference>
<reference evidence="3" key="1">
    <citation type="journal article" date="2019" name="Int. J. Syst. Evol. Microbiol.">
        <title>The Global Catalogue of Microorganisms (GCM) 10K type strain sequencing project: providing services to taxonomists for standard genome sequencing and annotation.</title>
        <authorList>
            <consortium name="The Broad Institute Genomics Platform"/>
            <consortium name="The Broad Institute Genome Sequencing Center for Infectious Disease"/>
            <person name="Wu L."/>
            <person name="Ma J."/>
        </authorList>
    </citation>
    <scope>NUCLEOTIDE SEQUENCE [LARGE SCALE GENOMIC DNA]</scope>
    <source>
        <strain evidence="3">JCM 16953</strain>
    </source>
</reference>
<proteinExistence type="predicted"/>
<organism evidence="2 3">
    <name type="scientific">Nocardioides panacisoli</name>
    <dbReference type="NCBI Taxonomy" id="627624"/>
    <lineage>
        <taxon>Bacteria</taxon>
        <taxon>Bacillati</taxon>
        <taxon>Actinomycetota</taxon>
        <taxon>Actinomycetes</taxon>
        <taxon>Propionibacteriales</taxon>
        <taxon>Nocardioidaceae</taxon>
        <taxon>Nocardioides</taxon>
    </lineage>
</organism>
<name>A0ABP7J0S6_9ACTN</name>
<sequence length="173" mass="17710">MTRRRTLVLSAATAVTAAAVFASGAAIGVGRSAEVPSPVQRVQRYYLEGPSAVYSGDAGGIGEVSPIVVSLPDGGDRSAVVTMSFEYRTHGDGPFITTLGVKHAGAKVAVQPSRLTLAPAPTTDTATVRALVPGLAPNETYKFFIGVNSVFGGPGGNAIRTHKVVVTIDVSES</sequence>